<dbReference type="Proteomes" id="UP000199334">
    <property type="component" value="Unassembled WGS sequence"/>
</dbReference>
<feature type="domain" description="D-isomer specific 2-hydroxyacid dehydrogenase NAD-binding" evidence="5">
    <location>
        <begin position="109"/>
        <end position="287"/>
    </location>
</feature>
<dbReference type="AlphaFoldDB" id="A0A1H0FTN2"/>
<dbReference type="InterPro" id="IPR029752">
    <property type="entry name" value="D-isomer_DH_CS1"/>
</dbReference>
<dbReference type="SUPFAM" id="SSF52283">
    <property type="entry name" value="Formate/glycerate dehydrogenase catalytic domain-like"/>
    <property type="match status" value="1"/>
</dbReference>
<evidence type="ECO:0000259" key="5">
    <source>
        <dbReference type="Pfam" id="PF02826"/>
    </source>
</evidence>
<dbReference type="PANTHER" id="PTHR10996:SF283">
    <property type="entry name" value="GLYOXYLATE_HYDROXYPYRUVATE REDUCTASE B"/>
    <property type="match status" value="1"/>
</dbReference>
<dbReference type="PANTHER" id="PTHR10996">
    <property type="entry name" value="2-HYDROXYACID DEHYDROGENASE-RELATED"/>
    <property type="match status" value="1"/>
</dbReference>
<gene>
    <name evidence="6" type="ORF">SAMN05216498_0360</name>
</gene>
<dbReference type="InterPro" id="IPR006140">
    <property type="entry name" value="D-isomer_DH_NAD-bd"/>
</dbReference>
<protein>
    <submittedName>
        <fullName evidence="6">Glyoxylate reductase</fullName>
    </submittedName>
</protein>
<name>A0A1H0FTN2_9BACI</name>
<accession>A0A1H0FTN2</accession>
<evidence type="ECO:0000256" key="3">
    <source>
        <dbReference type="RuleBase" id="RU003719"/>
    </source>
</evidence>
<dbReference type="InterPro" id="IPR006139">
    <property type="entry name" value="D-isomer_2_OHA_DH_cat_dom"/>
</dbReference>
<dbReference type="Pfam" id="PF00389">
    <property type="entry name" value="2-Hacid_dh"/>
    <property type="match status" value="1"/>
</dbReference>
<dbReference type="CDD" id="cd05301">
    <property type="entry name" value="GDH"/>
    <property type="match status" value="1"/>
</dbReference>
<reference evidence="6 7" key="1">
    <citation type="submission" date="2016-10" db="EMBL/GenBank/DDBJ databases">
        <authorList>
            <person name="de Groot N.N."/>
        </authorList>
    </citation>
    <scope>NUCLEOTIDE SEQUENCE [LARGE SCALE GENOMIC DNA]</scope>
    <source>
        <strain evidence="6 7">CGMCC 1.3442</strain>
    </source>
</reference>
<dbReference type="InterPro" id="IPR029753">
    <property type="entry name" value="D-isomer_DH_CS"/>
</dbReference>
<dbReference type="FunFam" id="3.40.50.720:FF:000462">
    <property type="entry name" value="Glyoxylate reductase (NADP+)"/>
    <property type="match status" value="1"/>
</dbReference>
<organism evidence="6 7">
    <name type="scientific">Tenuibacillus multivorans</name>
    <dbReference type="NCBI Taxonomy" id="237069"/>
    <lineage>
        <taxon>Bacteria</taxon>
        <taxon>Bacillati</taxon>
        <taxon>Bacillota</taxon>
        <taxon>Bacilli</taxon>
        <taxon>Bacillales</taxon>
        <taxon>Bacillaceae</taxon>
        <taxon>Tenuibacillus</taxon>
    </lineage>
</organism>
<evidence type="ECO:0000313" key="7">
    <source>
        <dbReference type="Proteomes" id="UP000199334"/>
    </source>
</evidence>
<comment type="similarity">
    <text evidence="1 3">Belongs to the D-isomer specific 2-hydroxyacid dehydrogenase family.</text>
</comment>
<dbReference type="STRING" id="237069.SAMN05216498_0360"/>
<proteinExistence type="inferred from homology"/>
<dbReference type="Gene3D" id="3.40.50.720">
    <property type="entry name" value="NAD(P)-binding Rossmann-like Domain"/>
    <property type="match status" value="2"/>
</dbReference>
<evidence type="ECO:0000256" key="2">
    <source>
        <dbReference type="ARBA" id="ARBA00023002"/>
    </source>
</evidence>
<dbReference type="RefSeq" id="WP_093857898.1">
    <property type="nucleotide sequence ID" value="NZ_BJVZ01000017.1"/>
</dbReference>
<dbReference type="SUPFAM" id="SSF51735">
    <property type="entry name" value="NAD(P)-binding Rossmann-fold domains"/>
    <property type="match status" value="1"/>
</dbReference>
<dbReference type="EMBL" id="FNIG01000013">
    <property type="protein sequence ID" value="SDN97944.1"/>
    <property type="molecule type" value="Genomic_DNA"/>
</dbReference>
<evidence type="ECO:0000256" key="1">
    <source>
        <dbReference type="ARBA" id="ARBA00005854"/>
    </source>
</evidence>
<feature type="domain" description="D-isomer specific 2-hydroxyacid dehydrogenase catalytic" evidence="4">
    <location>
        <begin position="4"/>
        <end position="318"/>
    </location>
</feature>
<dbReference type="InterPro" id="IPR036291">
    <property type="entry name" value="NAD(P)-bd_dom_sf"/>
</dbReference>
<evidence type="ECO:0000259" key="4">
    <source>
        <dbReference type="Pfam" id="PF00389"/>
    </source>
</evidence>
<dbReference type="PROSITE" id="PS00671">
    <property type="entry name" value="D_2_HYDROXYACID_DH_3"/>
    <property type="match status" value="1"/>
</dbReference>
<dbReference type="GO" id="GO:0051287">
    <property type="term" value="F:NAD binding"/>
    <property type="evidence" value="ECO:0007669"/>
    <property type="project" value="InterPro"/>
</dbReference>
<dbReference type="GO" id="GO:0005829">
    <property type="term" value="C:cytosol"/>
    <property type="evidence" value="ECO:0007669"/>
    <property type="project" value="TreeGrafter"/>
</dbReference>
<sequence length="319" mass="35809">MKKVFVTRQLPDSVMAKLYDQFEVDMWPYEKKPVTREVLLEKAREVDGLITMLTEKIDDEVFEQAKNLKIIANLAVGYDNIDLEAAKKHNVTITNTPDVLTDTTADLTFALLLATARRIPESMTYIKNDQWKTWSPLLLAGSDVHHKTIGIVGMGNIGEVVAKRATGFDMEILYYNRSRKVEAEEALNATYVSFDKLIKQSDFVVCMTPLTNETKGMFNEEIFKQMKSSAIFINSSRGGVVDEEALYKALDSGTIKAAGLDVFDNEPIRHDHPLLELDNVVALPHIGSASVETRLNMMELAIENVEKVLRGKEPVTPVK</sequence>
<evidence type="ECO:0000313" key="6">
    <source>
        <dbReference type="EMBL" id="SDN97944.1"/>
    </source>
</evidence>
<dbReference type="GO" id="GO:0030267">
    <property type="term" value="F:glyoxylate reductase (NADPH) activity"/>
    <property type="evidence" value="ECO:0007669"/>
    <property type="project" value="TreeGrafter"/>
</dbReference>
<dbReference type="InterPro" id="IPR050223">
    <property type="entry name" value="D-isomer_2-hydroxyacid_DH"/>
</dbReference>
<dbReference type="PROSITE" id="PS00065">
    <property type="entry name" value="D_2_HYDROXYACID_DH_1"/>
    <property type="match status" value="1"/>
</dbReference>
<keyword evidence="2 3" id="KW-0560">Oxidoreductase</keyword>
<dbReference type="GO" id="GO:0016618">
    <property type="term" value="F:hydroxypyruvate reductase [NAD(P)H] activity"/>
    <property type="evidence" value="ECO:0007669"/>
    <property type="project" value="TreeGrafter"/>
</dbReference>
<dbReference type="Pfam" id="PF02826">
    <property type="entry name" value="2-Hacid_dh_C"/>
    <property type="match status" value="1"/>
</dbReference>
<keyword evidence="7" id="KW-1185">Reference proteome</keyword>
<dbReference type="OrthoDB" id="9805416at2"/>